<dbReference type="Pfam" id="PF13432">
    <property type="entry name" value="TPR_16"/>
    <property type="match status" value="1"/>
</dbReference>
<dbReference type="AlphaFoldDB" id="A0A382DP64"/>
<reference evidence="1" key="1">
    <citation type="submission" date="2018-05" db="EMBL/GenBank/DDBJ databases">
        <authorList>
            <person name="Lanie J.A."/>
            <person name="Ng W.-L."/>
            <person name="Kazmierczak K.M."/>
            <person name="Andrzejewski T.M."/>
            <person name="Davidsen T.M."/>
            <person name="Wayne K.J."/>
            <person name="Tettelin H."/>
            <person name="Glass J.I."/>
            <person name="Rusch D."/>
            <person name="Podicherti R."/>
            <person name="Tsui H.-C.T."/>
            <person name="Winkler M.E."/>
        </authorList>
    </citation>
    <scope>NUCLEOTIDE SEQUENCE</scope>
</reference>
<dbReference type="PANTHER" id="PTHR12558:SF13">
    <property type="entry name" value="CELL DIVISION CYCLE PROTEIN 27 HOMOLOG"/>
    <property type="match status" value="1"/>
</dbReference>
<dbReference type="SMART" id="SM00028">
    <property type="entry name" value="TPR"/>
    <property type="match status" value="5"/>
</dbReference>
<organism evidence="1">
    <name type="scientific">marine metagenome</name>
    <dbReference type="NCBI Taxonomy" id="408172"/>
    <lineage>
        <taxon>unclassified sequences</taxon>
        <taxon>metagenomes</taxon>
        <taxon>ecological metagenomes</taxon>
    </lineage>
</organism>
<dbReference type="InterPro" id="IPR019734">
    <property type="entry name" value="TPR_rpt"/>
</dbReference>
<protein>
    <submittedName>
        <fullName evidence="1">Uncharacterized protein</fullName>
    </submittedName>
</protein>
<sequence>MLNWFYFILFVLAFNLGGCSSISTNVQIQPQSIVSESPNPEALKYFMEGQLYINQGKYAMASVELQNALLIDKNVSTIHLSLADCYWMLKKPDLSIFHMRNAIEIESENQNIKELLAKRFFALKQLNEAENVYLQLSMENPDSIKYILSLAELARLQNNLEEAISYYQKAHNVNPQELSYLETAADLALQLRNESLTIALTQKLILLNPSNLNYLNKMINISLAFDNKDKTIWSMKKMLEVTGYSVEIMNQLGILYFDNGQPDSSIAVFTNVLDEEPKNQTALHYLTLIYDEMGNFFKAEEFARNLIIHYSDNPIGFSDLALLYLNHNEINKAIEILLPASKQFQS</sequence>
<dbReference type="InterPro" id="IPR011990">
    <property type="entry name" value="TPR-like_helical_dom_sf"/>
</dbReference>
<accession>A0A382DP64</accession>
<proteinExistence type="predicted"/>
<dbReference type="Pfam" id="PF13181">
    <property type="entry name" value="TPR_8"/>
    <property type="match status" value="2"/>
</dbReference>
<dbReference type="EMBL" id="UINC01040067">
    <property type="protein sequence ID" value="SVB39423.1"/>
    <property type="molecule type" value="Genomic_DNA"/>
</dbReference>
<feature type="non-terminal residue" evidence="1">
    <location>
        <position position="1"/>
    </location>
</feature>
<dbReference type="SUPFAM" id="SSF48452">
    <property type="entry name" value="TPR-like"/>
    <property type="match status" value="1"/>
</dbReference>
<dbReference type="PANTHER" id="PTHR12558">
    <property type="entry name" value="CELL DIVISION CYCLE 16,23,27"/>
    <property type="match status" value="1"/>
</dbReference>
<dbReference type="Gene3D" id="1.25.40.10">
    <property type="entry name" value="Tetratricopeptide repeat domain"/>
    <property type="match status" value="1"/>
</dbReference>
<feature type="non-terminal residue" evidence="1">
    <location>
        <position position="346"/>
    </location>
</feature>
<name>A0A382DP64_9ZZZZ</name>
<dbReference type="PROSITE" id="PS50005">
    <property type="entry name" value="TPR"/>
    <property type="match status" value="2"/>
</dbReference>
<gene>
    <name evidence="1" type="ORF">METZ01_LOCUS192277</name>
</gene>
<evidence type="ECO:0000313" key="1">
    <source>
        <dbReference type="EMBL" id="SVB39423.1"/>
    </source>
</evidence>